<dbReference type="RefSeq" id="WP_301999500.1">
    <property type="nucleotide sequence ID" value="NZ_JAMJEV010000006.1"/>
</dbReference>
<keyword evidence="1" id="KW-1133">Transmembrane helix</keyword>
<sequence>MKTNKEDGMTILEVVIAITILLMGTVFVAQSNSVSYRFLGQQELRQQMVFFAAGAMEAALEGENEDLTSGRITAKASLDVNIPELLPRGLTPFKVTASVKSPNISDVEMYNYRYNYDEK</sequence>
<feature type="transmembrane region" description="Helical" evidence="1">
    <location>
        <begin position="12"/>
        <end position="29"/>
    </location>
</feature>
<gene>
    <name evidence="2" type="ORF">M8H41_08430</name>
</gene>
<keyword evidence="3" id="KW-1185">Reference proteome</keyword>
<reference evidence="2" key="1">
    <citation type="submission" date="2022-05" db="EMBL/GenBank/DDBJ databases">
        <title>Expanded diversity of anoxic marine methylotrophy in a Black Sea sulfate reducing microorganism.</title>
        <authorList>
            <person name="Fischer P.Q."/>
            <person name="Stams A.J.M."/>
            <person name="Villanueva L."/>
            <person name="Sousa D.Z."/>
        </authorList>
    </citation>
    <scope>NUCLEOTIDE SEQUENCE</scope>
    <source>
        <strain evidence="2">P130</strain>
    </source>
</reference>
<organism evidence="2 3">
    <name type="scientific">Desulfosporosinus nitroreducens</name>
    <dbReference type="NCBI Taxonomy" id="2018668"/>
    <lineage>
        <taxon>Bacteria</taxon>
        <taxon>Bacillati</taxon>
        <taxon>Bacillota</taxon>
        <taxon>Clostridia</taxon>
        <taxon>Eubacteriales</taxon>
        <taxon>Desulfitobacteriaceae</taxon>
        <taxon>Desulfosporosinus</taxon>
    </lineage>
</organism>
<dbReference type="EMBL" id="JAMJEV010000006">
    <property type="protein sequence ID" value="MDO0822877.1"/>
    <property type="molecule type" value="Genomic_DNA"/>
</dbReference>
<name>A0ABT8QNF9_9FIRM</name>
<evidence type="ECO:0000313" key="3">
    <source>
        <dbReference type="Proteomes" id="UP001176021"/>
    </source>
</evidence>
<evidence type="ECO:0000256" key="1">
    <source>
        <dbReference type="SAM" id="Phobius"/>
    </source>
</evidence>
<proteinExistence type="predicted"/>
<protein>
    <submittedName>
        <fullName evidence="2">Type II secretion system GspH family protein</fullName>
    </submittedName>
</protein>
<keyword evidence="1" id="KW-0472">Membrane</keyword>
<evidence type="ECO:0000313" key="2">
    <source>
        <dbReference type="EMBL" id="MDO0822877.1"/>
    </source>
</evidence>
<dbReference type="Proteomes" id="UP001176021">
    <property type="component" value="Unassembled WGS sequence"/>
</dbReference>
<comment type="caution">
    <text evidence="2">The sequence shown here is derived from an EMBL/GenBank/DDBJ whole genome shotgun (WGS) entry which is preliminary data.</text>
</comment>
<accession>A0ABT8QNF9</accession>
<keyword evidence="1" id="KW-0812">Transmembrane</keyword>